<evidence type="ECO:0000313" key="1">
    <source>
        <dbReference type="EMBL" id="CAA9244808.1"/>
    </source>
</evidence>
<gene>
    <name evidence="1" type="ORF">AVDCRST_MAG27-1621</name>
</gene>
<accession>A0A6J4IAG5</accession>
<organism evidence="1">
    <name type="scientific">uncultured Craurococcus sp</name>
    <dbReference type="NCBI Taxonomy" id="1135998"/>
    <lineage>
        <taxon>Bacteria</taxon>
        <taxon>Pseudomonadati</taxon>
        <taxon>Pseudomonadota</taxon>
        <taxon>Alphaproteobacteria</taxon>
        <taxon>Acetobacterales</taxon>
        <taxon>Acetobacteraceae</taxon>
        <taxon>Craurococcus</taxon>
        <taxon>environmental samples</taxon>
    </lineage>
</organism>
<proteinExistence type="predicted"/>
<dbReference type="InterPro" id="IPR007460">
    <property type="entry name" value="BrnT_toxin"/>
</dbReference>
<dbReference type="EMBL" id="CADCTD010000069">
    <property type="protein sequence ID" value="CAA9244808.1"/>
    <property type="molecule type" value="Genomic_DNA"/>
</dbReference>
<sequence length="89" mass="10446">MLFEWDNAKHERNLRERGFGFDYAVRIFAGLVVERADTRRAYGEVRIQALGQTGGDVLLVVYTDRGEVRRIISARYANRKERELWQSRA</sequence>
<dbReference type="AlphaFoldDB" id="A0A6J4IAG5"/>
<name>A0A6J4IAG5_9PROT</name>
<dbReference type="Pfam" id="PF04365">
    <property type="entry name" value="BrnT_toxin"/>
    <property type="match status" value="1"/>
</dbReference>
<evidence type="ECO:0008006" key="2">
    <source>
        <dbReference type="Google" id="ProtNLM"/>
    </source>
</evidence>
<reference evidence="1" key="1">
    <citation type="submission" date="2020-02" db="EMBL/GenBank/DDBJ databases">
        <authorList>
            <person name="Meier V. D."/>
        </authorList>
    </citation>
    <scope>NUCLEOTIDE SEQUENCE</scope>
    <source>
        <strain evidence="1">AVDCRST_MAG27</strain>
    </source>
</reference>
<dbReference type="InterPro" id="IPR038573">
    <property type="entry name" value="BrnT_sf"/>
</dbReference>
<protein>
    <recommendedName>
        <fullName evidence="2">BrnT family toxin</fullName>
    </recommendedName>
</protein>
<dbReference type="Gene3D" id="3.10.450.530">
    <property type="entry name" value="Ribonuclease toxin, BrnT, of type II toxin-antitoxin system"/>
    <property type="match status" value="1"/>
</dbReference>